<proteinExistence type="predicted"/>
<dbReference type="SUPFAM" id="SSF53167">
    <property type="entry name" value="Purine and uridine phosphorylases"/>
    <property type="match status" value="1"/>
</dbReference>
<accession>A0AA37WCZ1</accession>
<organism evidence="2 3">
    <name type="scientific">Portibacter lacus</name>
    <dbReference type="NCBI Taxonomy" id="1099794"/>
    <lineage>
        <taxon>Bacteria</taxon>
        <taxon>Pseudomonadati</taxon>
        <taxon>Bacteroidota</taxon>
        <taxon>Saprospiria</taxon>
        <taxon>Saprospirales</taxon>
        <taxon>Haliscomenobacteraceae</taxon>
        <taxon>Portibacter</taxon>
    </lineage>
</organism>
<comment type="caution">
    <text evidence="2">The sequence shown here is derived from an EMBL/GenBank/DDBJ whole genome shotgun (WGS) entry which is preliminary data.</text>
</comment>
<dbReference type="Proteomes" id="UP001156666">
    <property type="component" value="Unassembled WGS sequence"/>
</dbReference>
<feature type="coiled-coil region" evidence="1">
    <location>
        <begin position="202"/>
        <end position="229"/>
    </location>
</feature>
<keyword evidence="3" id="KW-1185">Reference proteome</keyword>
<dbReference type="GO" id="GO:0003824">
    <property type="term" value="F:catalytic activity"/>
    <property type="evidence" value="ECO:0007669"/>
    <property type="project" value="InterPro"/>
</dbReference>
<sequence length="231" mass="26489">MRILIVSSSGEEINPTLEYMDENWEKISFSEYKKGNLTVFPLVTGYASIFMPYALAKFHGIEDIDYAIFAGLAAGTTRIVEIGQTVNVGRDILGDVGIEESDGTFKDLFKLKFHEPTRFPFFKGEIFNEDIINPLKLRVVKNISVNTIPGTFETIEEINKRYHAEIVTTNGAAFAYSCRMLDVKYLQLRTIYRYLEPTTIINREKEFAIRNLNKELMKLIEELNYLSRGIS</sequence>
<protein>
    <recommendedName>
        <fullName evidence="4">Futalosine hydrolase</fullName>
    </recommendedName>
</protein>
<dbReference type="Gene3D" id="3.40.50.1580">
    <property type="entry name" value="Nucleoside phosphorylase domain"/>
    <property type="match status" value="1"/>
</dbReference>
<name>A0AA37WCZ1_9BACT</name>
<evidence type="ECO:0000313" key="3">
    <source>
        <dbReference type="Proteomes" id="UP001156666"/>
    </source>
</evidence>
<evidence type="ECO:0000313" key="2">
    <source>
        <dbReference type="EMBL" id="GLR15402.1"/>
    </source>
</evidence>
<dbReference type="InterPro" id="IPR035994">
    <property type="entry name" value="Nucleoside_phosphorylase_sf"/>
</dbReference>
<reference evidence="2" key="2">
    <citation type="submission" date="2023-01" db="EMBL/GenBank/DDBJ databases">
        <title>Draft genome sequence of Portibacter lacus strain NBRC 108769.</title>
        <authorList>
            <person name="Sun Q."/>
            <person name="Mori K."/>
        </authorList>
    </citation>
    <scope>NUCLEOTIDE SEQUENCE</scope>
    <source>
        <strain evidence="2">NBRC 108769</strain>
    </source>
</reference>
<reference evidence="2" key="1">
    <citation type="journal article" date="2014" name="Int. J. Syst. Evol. Microbiol.">
        <title>Complete genome sequence of Corynebacterium casei LMG S-19264T (=DSM 44701T), isolated from a smear-ripened cheese.</title>
        <authorList>
            <consortium name="US DOE Joint Genome Institute (JGI-PGF)"/>
            <person name="Walter F."/>
            <person name="Albersmeier A."/>
            <person name="Kalinowski J."/>
            <person name="Ruckert C."/>
        </authorList>
    </citation>
    <scope>NUCLEOTIDE SEQUENCE</scope>
    <source>
        <strain evidence="2">NBRC 108769</strain>
    </source>
</reference>
<dbReference type="EMBL" id="BSOH01000001">
    <property type="protein sequence ID" value="GLR15402.1"/>
    <property type="molecule type" value="Genomic_DNA"/>
</dbReference>
<keyword evidence="1" id="KW-0175">Coiled coil</keyword>
<evidence type="ECO:0008006" key="4">
    <source>
        <dbReference type="Google" id="ProtNLM"/>
    </source>
</evidence>
<dbReference type="GO" id="GO:0009116">
    <property type="term" value="P:nucleoside metabolic process"/>
    <property type="evidence" value="ECO:0007669"/>
    <property type="project" value="InterPro"/>
</dbReference>
<gene>
    <name evidence="2" type="ORF">GCM10007940_00170</name>
</gene>
<dbReference type="RefSeq" id="WP_235292296.1">
    <property type="nucleotide sequence ID" value="NZ_BSOH01000001.1"/>
</dbReference>
<dbReference type="AlphaFoldDB" id="A0AA37WCZ1"/>
<evidence type="ECO:0000256" key="1">
    <source>
        <dbReference type="SAM" id="Coils"/>
    </source>
</evidence>